<dbReference type="Pfam" id="PF05470">
    <property type="entry name" value="eIF-3c_N"/>
    <property type="match status" value="1"/>
</dbReference>
<dbReference type="FunFam" id="1.10.10.10:FF:000300">
    <property type="entry name" value="Eukaryotic translation initiation factor 3 subunit C"/>
    <property type="match status" value="1"/>
</dbReference>
<feature type="domain" description="PCI" evidence="5">
    <location>
        <begin position="86"/>
        <end position="261"/>
    </location>
</feature>
<evidence type="ECO:0000313" key="6">
    <source>
        <dbReference type="EMBL" id="CAD8507041.1"/>
    </source>
</evidence>
<dbReference type="GO" id="GO:0003743">
    <property type="term" value="F:translation initiation factor activity"/>
    <property type="evidence" value="ECO:0007669"/>
    <property type="project" value="UniProtKB-KW"/>
</dbReference>
<dbReference type="PANTHER" id="PTHR13937:SF0">
    <property type="entry name" value="EUKARYOTIC TRANSLATION INITIATION FACTOR 3 SUBUNIT C-RELATED"/>
    <property type="match status" value="1"/>
</dbReference>
<dbReference type="Pfam" id="PF01399">
    <property type="entry name" value="PCI"/>
    <property type="match status" value="1"/>
</dbReference>
<organism evidence="6">
    <name type="scientific">Hanusia phi</name>
    <dbReference type="NCBI Taxonomy" id="3032"/>
    <lineage>
        <taxon>Eukaryota</taxon>
        <taxon>Cryptophyceae</taxon>
        <taxon>Pyrenomonadales</taxon>
        <taxon>Geminigeraceae</taxon>
        <taxon>Hanusia</taxon>
    </lineage>
</organism>
<name>A0A7S0NDK3_9CRYP</name>
<dbReference type="AlphaFoldDB" id="A0A7S0NDK3"/>
<dbReference type="InterPro" id="IPR036390">
    <property type="entry name" value="WH_DNA-bd_sf"/>
</dbReference>
<feature type="compositionally biased region" description="Basic and acidic residues" evidence="4">
    <location>
        <begin position="309"/>
        <end position="342"/>
    </location>
</feature>
<dbReference type="InterPro" id="IPR000717">
    <property type="entry name" value="PCI_dom"/>
</dbReference>
<dbReference type="EMBL" id="HBEO01033884">
    <property type="protein sequence ID" value="CAD8507041.1"/>
    <property type="molecule type" value="Transcribed_RNA"/>
</dbReference>
<evidence type="ECO:0000256" key="2">
    <source>
        <dbReference type="ARBA" id="ARBA00022540"/>
    </source>
</evidence>
<feature type="region of interest" description="Disordered" evidence="4">
    <location>
        <begin position="297"/>
        <end position="342"/>
    </location>
</feature>
<evidence type="ECO:0000259" key="5">
    <source>
        <dbReference type="PROSITE" id="PS50250"/>
    </source>
</evidence>
<dbReference type="GO" id="GO:0005852">
    <property type="term" value="C:eukaryotic translation initiation factor 3 complex"/>
    <property type="evidence" value="ECO:0007669"/>
    <property type="project" value="InterPro"/>
</dbReference>
<evidence type="ECO:0000256" key="3">
    <source>
        <dbReference type="ARBA" id="ARBA00022917"/>
    </source>
</evidence>
<evidence type="ECO:0000256" key="1">
    <source>
        <dbReference type="ARBA" id="ARBA00022490"/>
    </source>
</evidence>
<evidence type="ECO:0000256" key="4">
    <source>
        <dbReference type="SAM" id="MobiDB-lite"/>
    </source>
</evidence>
<dbReference type="SUPFAM" id="SSF46785">
    <property type="entry name" value="Winged helix' DNA-binding domain"/>
    <property type="match status" value="1"/>
</dbReference>
<dbReference type="InterPro" id="IPR008905">
    <property type="entry name" value="EIF3C_N_dom"/>
</dbReference>
<accession>A0A7S0NDK3</accession>
<gene>
    <name evidence="6" type="ORF">HPHI1048_LOCUS22918</name>
</gene>
<reference evidence="6" key="1">
    <citation type="submission" date="2021-01" db="EMBL/GenBank/DDBJ databases">
        <authorList>
            <person name="Corre E."/>
            <person name="Pelletier E."/>
            <person name="Niang G."/>
            <person name="Scheremetjew M."/>
            <person name="Finn R."/>
            <person name="Kale V."/>
            <person name="Holt S."/>
            <person name="Cochrane G."/>
            <person name="Meng A."/>
            <person name="Brown T."/>
            <person name="Cohen L."/>
        </authorList>
    </citation>
    <scope>NUCLEOTIDE SEQUENCE</scope>
    <source>
        <strain evidence="6">CCMP325</strain>
    </source>
</reference>
<dbReference type="PROSITE" id="PS50250">
    <property type="entry name" value="PCI"/>
    <property type="match status" value="1"/>
</dbReference>
<protein>
    <recommendedName>
        <fullName evidence="5">PCI domain-containing protein</fullName>
    </recommendedName>
</protein>
<dbReference type="SMART" id="SM00088">
    <property type="entry name" value="PINT"/>
    <property type="match status" value="1"/>
</dbReference>
<sequence>MLMSHLQDNIHQSYTIPTQILFNRTMAQLGLSAFRCGLIMDAHSCFDELCCNNRLKELLAQGISSQRYNDRNETQERAERKRQTPYHMHINLELIECCHLVGAFLLEIPKMVAMAYDSKRKWTSRALKRVFDNSDRNPLSGPPETTRDVIMAGARALEKGDWRQCEAHILALPVWTQIGSEDSVVKVTEMLRRKIKEEALRTFLFAYSAFYDALSLEQLCDMFELERQIVNTLVSKMIISEELFASWDQPTGSIVMHKKERSRLHHISLQYSDLLGKLVESNEKGWDQRYGGYEFKQQNKAGGGWQRGPRGERGERGERGGERGPRVVRGGEYRRGFEGQRQ</sequence>
<keyword evidence="2" id="KW-0396">Initiation factor</keyword>
<dbReference type="InterPro" id="IPR027516">
    <property type="entry name" value="EIF3C"/>
</dbReference>
<keyword evidence="1" id="KW-0963">Cytoplasm</keyword>
<proteinExistence type="predicted"/>
<dbReference type="PANTHER" id="PTHR13937">
    <property type="entry name" value="EUKARYOTIC TRANSLATION INITATION FACTOR 3, SUBUNIT 8 EIF3S8 -RELATED"/>
    <property type="match status" value="1"/>
</dbReference>
<dbReference type="GO" id="GO:0031369">
    <property type="term" value="F:translation initiation factor binding"/>
    <property type="evidence" value="ECO:0007669"/>
    <property type="project" value="InterPro"/>
</dbReference>
<dbReference type="GO" id="GO:0003723">
    <property type="term" value="F:RNA binding"/>
    <property type="evidence" value="ECO:0007669"/>
    <property type="project" value="InterPro"/>
</dbReference>
<keyword evidence="3" id="KW-0648">Protein biosynthesis</keyword>